<dbReference type="GO" id="GO:0008289">
    <property type="term" value="F:lipid binding"/>
    <property type="evidence" value="ECO:0007669"/>
    <property type="project" value="UniProtKB-KW"/>
</dbReference>
<dbReference type="InterPro" id="IPR012674">
    <property type="entry name" value="Calycin"/>
</dbReference>
<comment type="similarity">
    <text evidence="1">Belongs to the calycin superfamily. Fatty-acid binding protein (FABP) family.</text>
</comment>
<dbReference type="SUPFAM" id="SSF50814">
    <property type="entry name" value="Lipocalins"/>
    <property type="match status" value="1"/>
</dbReference>
<evidence type="ECO:0008006" key="4">
    <source>
        <dbReference type="Google" id="ProtNLM"/>
    </source>
</evidence>
<dbReference type="AlphaFoldDB" id="A0A8S4N9A2"/>
<comment type="caution">
    <text evidence="2">The sequence shown here is derived from an EMBL/GenBank/DDBJ whole genome shotgun (WGS) entry which is preliminary data.</text>
</comment>
<accession>A0A8S4N9A2</accession>
<dbReference type="PANTHER" id="PTHR11955">
    <property type="entry name" value="FATTY ACID BINDING PROTEIN"/>
    <property type="match status" value="1"/>
</dbReference>
<reference evidence="2" key="1">
    <citation type="submission" date="2022-03" db="EMBL/GenBank/DDBJ databases">
        <authorList>
            <person name="Martin C."/>
        </authorList>
    </citation>
    <scope>NUCLEOTIDE SEQUENCE</scope>
</reference>
<dbReference type="OrthoDB" id="412780at2759"/>
<gene>
    <name evidence="2" type="ORF">OFUS_LOCUS4513</name>
</gene>
<dbReference type="InterPro" id="IPR031259">
    <property type="entry name" value="ILBP"/>
</dbReference>
<protein>
    <recommendedName>
        <fullName evidence="4">Cytosolic fatty-acid binding proteins domain-containing protein</fullName>
    </recommendedName>
</protein>
<proteinExistence type="inferred from homology"/>
<dbReference type="Gene3D" id="2.40.128.20">
    <property type="match status" value="1"/>
</dbReference>
<evidence type="ECO:0000313" key="3">
    <source>
        <dbReference type="Proteomes" id="UP000749559"/>
    </source>
</evidence>
<keyword evidence="3" id="KW-1185">Reference proteome</keyword>
<sequence>MTNQFNGSWKLDRSENFDAFLAANGAPWFARKMAAMASPVTTIVQDGDKFEITIVTTMWSQTDTFTVGEPYEKEHHKSGKKQKCLASWEGDTLVLKMDTVGDESDSQLISRRIENDEMIQEMTMVAKGVTCTRIFKKQS</sequence>
<dbReference type="CDD" id="cd00742">
    <property type="entry name" value="FABP"/>
    <property type="match status" value="1"/>
</dbReference>
<dbReference type="EMBL" id="CAIIXF020000002">
    <property type="protein sequence ID" value="CAH1777481.1"/>
    <property type="molecule type" value="Genomic_DNA"/>
</dbReference>
<name>A0A8S4N9A2_OWEFU</name>
<evidence type="ECO:0000313" key="2">
    <source>
        <dbReference type="EMBL" id="CAH1777481.1"/>
    </source>
</evidence>
<evidence type="ECO:0000256" key="1">
    <source>
        <dbReference type="ARBA" id="ARBA00008390"/>
    </source>
</evidence>
<dbReference type="PRINTS" id="PR00178">
    <property type="entry name" value="FATTYACIDBP"/>
</dbReference>
<dbReference type="InterPro" id="IPR000463">
    <property type="entry name" value="Fatty_acid-bd"/>
</dbReference>
<organism evidence="2 3">
    <name type="scientific">Owenia fusiformis</name>
    <name type="common">Polychaete worm</name>
    <dbReference type="NCBI Taxonomy" id="6347"/>
    <lineage>
        <taxon>Eukaryota</taxon>
        <taxon>Metazoa</taxon>
        <taxon>Spiralia</taxon>
        <taxon>Lophotrochozoa</taxon>
        <taxon>Annelida</taxon>
        <taxon>Polychaeta</taxon>
        <taxon>Sedentaria</taxon>
        <taxon>Canalipalpata</taxon>
        <taxon>Sabellida</taxon>
        <taxon>Oweniida</taxon>
        <taxon>Oweniidae</taxon>
        <taxon>Owenia</taxon>
    </lineage>
</organism>
<dbReference type="Proteomes" id="UP000749559">
    <property type="component" value="Unassembled WGS sequence"/>
</dbReference>